<feature type="compositionally biased region" description="Polar residues" evidence="1">
    <location>
        <begin position="705"/>
        <end position="714"/>
    </location>
</feature>
<protein>
    <submittedName>
        <fullName evidence="2">Uncharacterized protein</fullName>
    </submittedName>
</protein>
<organism evidence="2 3">
    <name type="scientific">Talaromyces rugulosus</name>
    <name type="common">Penicillium rugulosum</name>
    <dbReference type="NCBI Taxonomy" id="121627"/>
    <lineage>
        <taxon>Eukaryota</taxon>
        <taxon>Fungi</taxon>
        <taxon>Dikarya</taxon>
        <taxon>Ascomycota</taxon>
        <taxon>Pezizomycotina</taxon>
        <taxon>Eurotiomycetes</taxon>
        <taxon>Eurotiomycetidae</taxon>
        <taxon>Eurotiales</taxon>
        <taxon>Trichocomaceae</taxon>
        <taxon>Talaromyces</taxon>
        <taxon>Talaromyces sect. Islandici</taxon>
    </lineage>
</organism>
<feature type="compositionally biased region" description="Basic and acidic residues" evidence="1">
    <location>
        <begin position="33"/>
        <end position="44"/>
    </location>
</feature>
<evidence type="ECO:0000313" key="2">
    <source>
        <dbReference type="EMBL" id="QKX55122.1"/>
    </source>
</evidence>
<feature type="region of interest" description="Disordered" evidence="1">
    <location>
        <begin position="15"/>
        <end position="44"/>
    </location>
</feature>
<feature type="compositionally biased region" description="Basic and acidic residues" evidence="1">
    <location>
        <begin position="768"/>
        <end position="777"/>
    </location>
</feature>
<dbReference type="GeneID" id="55989723"/>
<reference evidence="3" key="1">
    <citation type="submission" date="2020-06" db="EMBL/GenBank/DDBJ databases">
        <title>A chromosome-scale genome assembly of Talaromyces rugulosus W13939.</title>
        <authorList>
            <person name="Wang B."/>
            <person name="Guo L."/>
            <person name="Ye K."/>
            <person name="Wang L."/>
        </authorList>
    </citation>
    <scope>NUCLEOTIDE SEQUENCE [LARGE SCALE GENOMIC DNA]</scope>
    <source>
        <strain evidence="3">W13939</strain>
    </source>
</reference>
<proteinExistence type="predicted"/>
<dbReference type="KEGG" id="trg:TRUGW13939_02214"/>
<feature type="compositionally biased region" description="Polar residues" evidence="1">
    <location>
        <begin position="93"/>
        <end position="109"/>
    </location>
</feature>
<dbReference type="RefSeq" id="XP_035341301.1">
    <property type="nucleotide sequence ID" value="XM_035485408.1"/>
</dbReference>
<keyword evidence="3" id="KW-1185">Reference proteome</keyword>
<feature type="region of interest" description="Disordered" evidence="1">
    <location>
        <begin position="90"/>
        <end position="120"/>
    </location>
</feature>
<sequence>MRRYIIDYSSDEVPEYSPLPRRSISRHRRRPQFVHESEREREKRPHILDDGSALSRYPVRDEAPLVVRRDETGRVLHRGSVVERSHLVPVENDINQKSPVPSPLNTNDSTKARRGSPLATKAPTALAQDVQNVLSPSSTRDTTVHFQMDVQEDVESQLEEFSRLKRLGHFAAAEQYFQNYLAHFLPLRPVVNEYAEMLLEQGAYRRALEFLSRDLFDDDRETEGILLESMKMVATMHVYGLGRADAIQAIRWAQNLDNVPLVAEFSNVAQRIQIIHRALEIMAYASEESDLVAESDITEVYFDWHILYVDILANQAIWDLRDIIFAVASVVGPHLPGILLTRSDDAHDVPNQLLNDWGGDTYEESTYLALLDIFVVMTGFPRSKMGNIRESQDANLARQYLQHARSFANAIRMHSPDLIRSRPYLRWILAEEEFARQSPEAKQRFFSVDEKYFSRFPGAVVWRSSMPIYIPEGIENPGWPEAKQPAMPSDLLQTALKTSQELEDYQTEVLCLQELICRSPEPLGVFAQLEHLQKEVQRDLTGHQRTCLSKYLLASNDQSRRELLEKGIKPLNEYAALYSSRHCPLLIWCQLQIKNALHRSLGHDDYIIPPLEDDELLNDLPFDVDTQVSSFGHPNLARATHKREWISAGRRHRAIPRRRERSVSPVVVEVPMKERTDSRRRRDSSHYIDDIDERIVSQMEFVPNKNATQGSTSVKFPEETRDHRPPRRKQGNGAVHFITDHNGEIVPEEERNDSDSNWRVIKKKKDKKEKPEQEDNKPASPESDAESPEPRKLRRVDSATVEDAQESGDEAPAAVRVVDEVD</sequence>
<feature type="compositionally biased region" description="Basic and acidic residues" evidence="1">
    <location>
        <begin position="788"/>
        <end position="797"/>
    </location>
</feature>
<evidence type="ECO:0000256" key="1">
    <source>
        <dbReference type="SAM" id="MobiDB-lite"/>
    </source>
</evidence>
<name>A0A7H8QMT2_TALRU</name>
<evidence type="ECO:0000313" key="3">
    <source>
        <dbReference type="Proteomes" id="UP000509510"/>
    </source>
</evidence>
<accession>A0A7H8QMT2</accession>
<dbReference type="AlphaFoldDB" id="A0A7H8QMT2"/>
<gene>
    <name evidence="2" type="ORF">TRUGW13939_02214</name>
</gene>
<dbReference type="Proteomes" id="UP000509510">
    <property type="component" value="Chromosome I"/>
</dbReference>
<feature type="compositionally biased region" description="Basic residues" evidence="1">
    <location>
        <begin position="23"/>
        <end position="32"/>
    </location>
</feature>
<feature type="region of interest" description="Disordered" evidence="1">
    <location>
        <begin position="699"/>
        <end position="822"/>
    </location>
</feature>
<dbReference type="OrthoDB" id="4838614at2759"/>
<dbReference type="EMBL" id="CP055898">
    <property type="protein sequence ID" value="QKX55122.1"/>
    <property type="molecule type" value="Genomic_DNA"/>
</dbReference>